<keyword evidence="3" id="KW-1185">Reference proteome</keyword>
<evidence type="ECO:0000256" key="1">
    <source>
        <dbReference type="SAM" id="MobiDB-lite"/>
    </source>
</evidence>
<dbReference type="OrthoDB" id="5108077at2"/>
<organism evidence="2 3">
    <name type="scientific">Mycetocola miduiensis</name>
    <dbReference type="NCBI Taxonomy" id="995034"/>
    <lineage>
        <taxon>Bacteria</taxon>
        <taxon>Bacillati</taxon>
        <taxon>Actinomycetota</taxon>
        <taxon>Actinomycetes</taxon>
        <taxon>Micrococcales</taxon>
        <taxon>Microbacteriaceae</taxon>
        <taxon>Mycetocola</taxon>
    </lineage>
</organism>
<feature type="region of interest" description="Disordered" evidence="1">
    <location>
        <begin position="1"/>
        <end position="26"/>
    </location>
</feature>
<dbReference type="AlphaFoldDB" id="A0A1I5D128"/>
<reference evidence="3" key="1">
    <citation type="submission" date="2016-10" db="EMBL/GenBank/DDBJ databases">
        <authorList>
            <person name="Varghese N."/>
            <person name="Submissions S."/>
        </authorList>
    </citation>
    <scope>NUCLEOTIDE SEQUENCE [LARGE SCALE GENOMIC DNA]</scope>
    <source>
        <strain evidence="3">CGMCC 1.11101</strain>
    </source>
</reference>
<sequence>MFDMLSAEPALPLNDGTTSEPPFSRSPGVAALQGAPALSCTWGSAGDFGLLTQVNEVSAEQAAAAGAALRDAGFLCSERAGGTSCEVVHSEDGAQWGEFQFLRGNIWLCTFWLNIAVDGYTDDMVAALWP</sequence>
<protein>
    <submittedName>
        <fullName evidence="2">Uncharacterized protein</fullName>
    </submittedName>
</protein>
<dbReference type="EMBL" id="FOVM01000008">
    <property type="protein sequence ID" value="SFN92932.1"/>
    <property type="molecule type" value="Genomic_DNA"/>
</dbReference>
<evidence type="ECO:0000313" key="3">
    <source>
        <dbReference type="Proteomes" id="UP000198867"/>
    </source>
</evidence>
<proteinExistence type="predicted"/>
<accession>A0A1I5D128</accession>
<name>A0A1I5D128_9MICO</name>
<dbReference type="STRING" id="995034.SAMN05216219_2646"/>
<dbReference type="Proteomes" id="UP000198867">
    <property type="component" value="Unassembled WGS sequence"/>
</dbReference>
<dbReference type="RefSeq" id="WP_143095078.1">
    <property type="nucleotide sequence ID" value="NZ_FOVM01000008.1"/>
</dbReference>
<gene>
    <name evidence="2" type="ORF">SAMN05216219_2646</name>
</gene>
<evidence type="ECO:0000313" key="2">
    <source>
        <dbReference type="EMBL" id="SFN92932.1"/>
    </source>
</evidence>